<protein>
    <submittedName>
        <fullName evidence="2">Uncharacterized protein</fullName>
    </submittedName>
</protein>
<keyword evidence="3" id="KW-1185">Reference proteome</keyword>
<reference evidence="2 3" key="1">
    <citation type="submission" date="2019-10" db="EMBL/GenBank/DDBJ databases">
        <authorList>
            <person name="Palmer J.M."/>
        </authorList>
    </citation>
    <scope>NUCLEOTIDE SEQUENCE [LARGE SCALE GENOMIC DNA]</scope>
    <source>
        <strain evidence="2 3">TWF696</strain>
    </source>
</reference>
<gene>
    <name evidence="2" type="ORF">TWF696_005446</name>
</gene>
<dbReference type="AlphaFoldDB" id="A0AAV9V425"/>
<evidence type="ECO:0000313" key="2">
    <source>
        <dbReference type="EMBL" id="KAK6353484.1"/>
    </source>
</evidence>
<feature type="compositionally biased region" description="Basic and acidic residues" evidence="1">
    <location>
        <begin position="47"/>
        <end position="58"/>
    </location>
</feature>
<name>A0AAV9V425_9PEZI</name>
<dbReference type="EMBL" id="JAVHNQ010000003">
    <property type="protein sequence ID" value="KAK6353484.1"/>
    <property type="molecule type" value="Genomic_DNA"/>
</dbReference>
<feature type="region of interest" description="Disordered" evidence="1">
    <location>
        <begin position="13"/>
        <end position="82"/>
    </location>
</feature>
<proteinExistence type="predicted"/>
<sequence length="82" mass="8593">MVSGCSAADLCDDALRKRSPRNNEAAEGDGVKETSSKPNFTASPTSKSEDDTHLKGKLESSGTWTIVNPSRAETPSPVGKDA</sequence>
<comment type="caution">
    <text evidence="2">The sequence shown here is derived from an EMBL/GenBank/DDBJ whole genome shotgun (WGS) entry which is preliminary data.</text>
</comment>
<evidence type="ECO:0000313" key="3">
    <source>
        <dbReference type="Proteomes" id="UP001375240"/>
    </source>
</evidence>
<dbReference type="Proteomes" id="UP001375240">
    <property type="component" value="Unassembled WGS sequence"/>
</dbReference>
<evidence type="ECO:0000256" key="1">
    <source>
        <dbReference type="SAM" id="MobiDB-lite"/>
    </source>
</evidence>
<accession>A0AAV9V425</accession>
<feature type="compositionally biased region" description="Polar residues" evidence="1">
    <location>
        <begin position="60"/>
        <end position="73"/>
    </location>
</feature>
<feature type="compositionally biased region" description="Polar residues" evidence="1">
    <location>
        <begin position="36"/>
        <end position="46"/>
    </location>
</feature>
<organism evidence="2 3">
    <name type="scientific">Orbilia brochopaga</name>
    <dbReference type="NCBI Taxonomy" id="3140254"/>
    <lineage>
        <taxon>Eukaryota</taxon>
        <taxon>Fungi</taxon>
        <taxon>Dikarya</taxon>
        <taxon>Ascomycota</taxon>
        <taxon>Pezizomycotina</taxon>
        <taxon>Orbiliomycetes</taxon>
        <taxon>Orbiliales</taxon>
        <taxon>Orbiliaceae</taxon>
        <taxon>Orbilia</taxon>
    </lineage>
</organism>